<dbReference type="EMBL" id="LNZH02000215">
    <property type="protein sequence ID" value="OCB84377.1"/>
    <property type="molecule type" value="Genomic_DNA"/>
</dbReference>
<feature type="compositionally biased region" description="Basic and acidic residues" evidence="1">
    <location>
        <begin position="699"/>
        <end position="713"/>
    </location>
</feature>
<feature type="compositionally biased region" description="Basic and acidic residues" evidence="1">
    <location>
        <begin position="769"/>
        <end position="790"/>
    </location>
</feature>
<evidence type="ECO:0000256" key="1">
    <source>
        <dbReference type="SAM" id="MobiDB-lite"/>
    </source>
</evidence>
<dbReference type="OrthoDB" id="2563191at2759"/>
<feature type="compositionally biased region" description="Polar residues" evidence="1">
    <location>
        <begin position="534"/>
        <end position="544"/>
    </location>
</feature>
<comment type="caution">
    <text evidence="2">The sequence shown here is derived from an EMBL/GenBank/DDBJ whole genome shotgun (WGS) entry which is preliminary data.</text>
</comment>
<evidence type="ECO:0000313" key="3">
    <source>
        <dbReference type="Proteomes" id="UP000757232"/>
    </source>
</evidence>
<feature type="region of interest" description="Disordered" evidence="1">
    <location>
        <begin position="353"/>
        <end position="380"/>
    </location>
</feature>
<sequence>MSSDDDVPTYACRCLNIRLCNGKTSKEGAQHNSQQDASAEYLPLYVGDEGIKISHNELTLRTRSRVVADSTSSTGHTQQTLVTCLVCDTAAYRVKTEVPPDEDAKEGPILPTEDWAERDTLRSKSGDVDVHVGTDGCIAQDEIKRLLESPSYSQYFSLAMPSESHVLSTTAPPLLPQARLTIPPSHSFLPDLPPFLPPPPFTPSHPIFLHLSSIVTATSNDARRDTEKRIENFARQELARLEEHEMNLRTQLERIWWIVKEGLRKAEQERDASLLLALKSRRRSMSPHHPPSCAGDIGSVVVRNFVPSTYHTPRAIRSSAAHTSALSASLATTSFHHPRAQQDARSDLADVRGHLAPLTPSPPPYTSNPSSSRNGSVSESPTVSIAIASRSFKRNMNESNDAAATYRYFVIEEQEAARRKAKERAEKNRNNEVTREKKGAPDPDSRKQASSPTPQAEERRDTTSTNDKLTSPKKKDSRRKVTFNIEPNVVTIKRDIIAEAEDEQLPEKGEDLLFEMDVVDPNPVERDDLVPAQDDQNVQNSQNEAKTENSFHEPAERPQRSGRRQMDLKDAGLPQSFAALRPSSLPAPSHIRPPVRSRTRSDDSETKQLHVPQASGSSQAKDIKRQSEGDLTEEVLSPERKDFLKLVAAETPSHRGFWKPGSDSWKIFDRNRGHSSSGTQSQPTEDDDVENPPSNVNGRNKESTDLDWRHYRTPDVVGSLPIPMAPIAQQKPAGSLSLRPKSSLTDRPGTLVPPLPSLPAVPEEEEEEKEKRSAASIRKEVYAERNKARGLDPGILDFIDDDDDEGEGGSPEPEDPVDQVSTSRSRQHALEIIRTRNAAPPEGLWRSLAT</sequence>
<dbReference type="AlphaFoldDB" id="A0A9Q5MY94"/>
<evidence type="ECO:0000313" key="2">
    <source>
        <dbReference type="EMBL" id="OCB84377.1"/>
    </source>
</evidence>
<keyword evidence="3" id="KW-1185">Reference proteome</keyword>
<feature type="compositionally biased region" description="Basic and acidic residues" evidence="1">
    <location>
        <begin position="545"/>
        <end position="570"/>
    </location>
</feature>
<proteinExistence type="predicted"/>
<feature type="compositionally biased region" description="Low complexity" evidence="1">
    <location>
        <begin position="367"/>
        <end position="380"/>
    </location>
</feature>
<feature type="compositionally biased region" description="Acidic residues" evidence="1">
    <location>
        <begin position="798"/>
        <end position="817"/>
    </location>
</feature>
<feature type="compositionally biased region" description="Polar residues" evidence="1">
    <location>
        <begin position="674"/>
        <end position="683"/>
    </location>
</feature>
<feature type="compositionally biased region" description="Basic and acidic residues" evidence="1">
    <location>
        <begin position="420"/>
        <end position="447"/>
    </location>
</feature>
<feature type="compositionally biased region" description="Basic residues" evidence="1">
    <location>
        <begin position="471"/>
        <end position="480"/>
    </location>
</feature>
<protein>
    <submittedName>
        <fullName evidence="2">Uncharacterized protein</fullName>
    </submittedName>
</protein>
<name>A0A9Q5MY94_SANBA</name>
<reference evidence="2" key="1">
    <citation type="submission" date="2016-06" db="EMBL/GenBank/DDBJ databases">
        <title>Draft Genome sequence of the fungus Inonotus baumii.</title>
        <authorList>
            <person name="Zhu H."/>
            <person name="Lin W."/>
        </authorList>
    </citation>
    <scope>NUCLEOTIDE SEQUENCE</scope>
    <source>
        <strain evidence="2">821</strain>
    </source>
</reference>
<gene>
    <name evidence="2" type="ORF">A7U60_g8361</name>
</gene>
<feature type="compositionally biased region" description="Basic and acidic residues" evidence="1">
    <location>
        <begin position="599"/>
        <end position="608"/>
    </location>
</feature>
<dbReference type="Proteomes" id="UP000757232">
    <property type="component" value="Unassembled WGS sequence"/>
</dbReference>
<feature type="region of interest" description="Disordered" evidence="1">
    <location>
        <begin position="420"/>
        <end position="480"/>
    </location>
</feature>
<organism evidence="2 3">
    <name type="scientific">Sanghuangporus baumii</name>
    <name type="common">Phellinus baumii</name>
    <dbReference type="NCBI Taxonomy" id="108892"/>
    <lineage>
        <taxon>Eukaryota</taxon>
        <taxon>Fungi</taxon>
        <taxon>Dikarya</taxon>
        <taxon>Basidiomycota</taxon>
        <taxon>Agaricomycotina</taxon>
        <taxon>Agaricomycetes</taxon>
        <taxon>Hymenochaetales</taxon>
        <taxon>Hymenochaetaceae</taxon>
        <taxon>Sanghuangporus</taxon>
    </lineage>
</organism>
<feature type="region of interest" description="Disordered" evidence="1">
    <location>
        <begin position="511"/>
        <end position="850"/>
    </location>
</feature>
<accession>A0A9Q5MY94</accession>